<keyword evidence="1" id="KW-0472">Membrane</keyword>
<proteinExistence type="predicted"/>
<organism evidence="2 3">
    <name type="scientific">Sporosarcina newyorkensis</name>
    <dbReference type="NCBI Taxonomy" id="759851"/>
    <lineage>
        <taxon>Bacteria</taxon>
        <taxon>Bacillati</taxon>
        <taxon>Bacillota</taxon>
        <taxon>Bacilli</taxon>
        <taxon>Bacillales</taxon>
        <taxon>Caryophanaceae</taxon>
        <taxon>Sporosarcina</taxon>
    </lineage>
</organism>
<feature type="transmembrane region" description="Helical" evidence="1">
    <location>
        <begin position="42"/>
        <end position="60"/>
    </location>
</feature>
<feature type="transmembrane region" description="Helical" evidence="1">
    <location>
        <begin position="9"/>
        <end position="30"/>
    </location>
</feature>
<dbReference type="EMBL" id="FUYJ01000001">
    <property type="protein sequence ID" value="SKA89962.1"/>
    <property type="molecule type" value="Genomic_DNA"/>
</dbReference>
<dbReference type="AlphaFoldDB" id="A0A1T4XK75"/>
<evidence type="ECO:0000313" key="2">
    <source>
        <dbReference type="EMBL" id="SKA89962.1"/>
    </source>
</evidence>
<sequence>MGKTRLDKTFYIIALVLIIWFILELFSVQIRYLYMLPSVMEWITQFILPWAILYCLVRLIKNK</sequence>
<dbReference type="Proteomes" id="UP000190042">
    <property type="component" value="Unassembled WGS sequence"/>
</dbReference>
<keyword evidence="1" id="KW-0812">Transmembrane</keyword>
<reference evidence="3" key="1">
    <citation type="submission" date="2017-02" db="EMBL/GenBank/DDBJ databases">
        <authorList>
            <person name="Varghese N."/>
            <person name="Submissions S."/>
        </authorList>
    </citation>
    <scope>NUCLEOTIDE SEQUENCE [LARGE SCALE GENOMIC DNA]</scope>
    <source>
        <strain evidence="3">DSM 23966</strain>
    </source>
</reference>
<name>A0A1T4XK75_9BACL</name>
<evidence type="ECO:0000313" key="3">
    <source>
        <dbReference type="Proteomes" id="UP000190042"/>
    </source>
</evidence>
<accession>A0A1T4XK75</accession>
<keyword evidence="1" id="KW-1133">Transmembrane helix</keyword>
<keyword evidence="3" id="KW-1185">Reference proteome</keyword>
<evidence type="ECO:0000256" key="1">
    <source>
        <dbReference type="SAM" id="Phobius"/>
    </source>
</evidence>
<gene>
    <name evidence="2" type="ORF">SAMN04244570_0910</name>
</gene>
<protein>
    <submittedName>
        <fullName evidence="2">Uncharacterized protein</fullName>
    </submittedName>
</protein>